<dbReference type="InterPro" id="IPR051476">
    <property type="entry name" value="Bac_ResReg_Asp_Phosphatase"/>
</dbReference>
<feature type="non-terminal residue" evidence="5">
    <location>
        <position position="1"/>
    </location>
</feature>
<dbReference type="PANTHER" id="PTHR46630:SF1">
    <property type="entry name" value="TETRATRICOPEPTIDE REPEAT PROTEIN 29"/>
    <property type="match status" value="1"/>
</dbReference>
<keyword evidence="2" id="KW-0963">Cytoplasm</keyword>
<protein>
    <submittedName>
        <fullName evidence="5">Uncharacterized protein</fullName>
    </submittedName>
</protein>
<gene>
    <name evidence="5" type="ORF">METZ01_LOCUS511604</name>
</gene>
<feature type="non-terminal residue" evidence="5">
    <location>
        <position position="230"/>
    </location>
</feature>
<dbReference type="AlphaFoldDB" id="A0A383ER05"/>
<evidence type="ECO:0000256" key="1">
    <source>
        <dbReference type="ARBA" id="ARBA00004496"/>
    </source>
</evidence>
<dbReference type="EMBL" id="UINC01227739">
    <property type="protein sequence ID" value="SVE58750.1"/>
    <property type="molecule type" value="Genomic_DNA"/>
</dbReference>
<dbReference type="GO" id="GO:0005737">
    <property type="term" value="C:cytoplasm"/>
    <property type="evidence" value="ECO:0007669"/>
    <property type="project" value="UniProtKB-SubCell"/>
</dbReference>
<keyword evidence="3" id="KW-0677">Repeat</keyword>
<dbReference type="PROSITE" id="PS50005">
    <property type="entry name" value="TPR"/>
    <property type="match status" value="3"/>
</dbReference>
<reference evidence="5" key="1">
    <citation type="submission" date="2018-05" db="EMBL/GenBank/DDBJ databases">
        <authorList>
            <person name="Lanie J.A."/>
            <person name="Ng W.-L."/>
            <person name="Kazmierczak K.M."/>
            <person name="Andrzejewski T.M."/>
            <person name="Davidsen T.M."/>
            <person name="Wayne K.J."/>
            <person name="Tettelin H."/>
            <person name="Glass J.I."/>
            <person name="Rusch D."/>
            <person name="Podicherti R."/>
            <person name="Tsui H.-C.T."/>
            <person name="Winkler M.E."/>
        </authorList>
    </citation>
    <scope>NUCLEOTIDE SEQUENCE</scope>
</reference>
<dbReference type="InterPro" id="IPR011990">
    <property type="entry name" value="TPR-like_helical_dom_sf"/>
</dbReference>
<evidence type="ECO:0000256" key="3">
    <source>
        <dbReference type="ARBA" id="ARBA00022737"/>
    </source>
</evidence>
<evidence type="ECO:0000256" key="2">
    <source>
        <dbReference type="ARBA" id="ARBA00022490"/>
    </source>
</evidence>
<dbReference type="SMART" id="SM00028">
    <property type="entry name" value="TPR"/>
    <property type="match status" value="4"/>
</dbReference>
<proteinExistence type="predicted"/>
<organism evidence="5">
    <name type="scientific">marine metagenome</name>
    <dbReference type="NCBI Taxonomy" id="408172"/>
    <lineage>
        <taxon>unclassified sequences</taxon>
        <taxon>metagenomes</taxon>
        <taxon>ecological metagenomes</taxon>
    </lineage>
</organism>
<keyword evidence="4" id="KW-0802">TPR repeat</keyword>
<name>A0A383ER05_9ZZZZ</name>
<dbReference type="PANTHER" id="PTHR46630">
    <property type="entry name" value="TETRATRICOPEPTIDE REPEAT PROTEIN 29"/>
    <property type="match status" value="1"/>
</dbReference>
<dbReference type="InterPro" id="IPR019734">
    <property type="entry name" value="TPR_rpt"/>
</dbReference>
<accession>A0A383ER05</accession>
<dbReference type="SUPFAM" id="SSF48452">
    <property type="entry name" value="TPR-like"/>
    <property type="match status" value="1"/>
</dbReference>
<sequence>DALIQSEKLNYKRDSAALLHSLGLFYSKFKEFDKALSYLNRSLAIRKELGLKNQIEWSKVGLGLIYWELGNYDNAIELMESAHSYFIKLGDTDGMDLNYNLGALYNSKGLYQKAFDNYEICLRIRKEKGNPDYISYPLSGLGWLYFQKQDYKNALKYLQEAYDICKEINLQGWGELLGISVLLSLTKKQLEMPFDDIDFITILNQSELIIYHIDNYNLYQLLENTSYLEA</sequence>
<dbReference type="Pfam" id="PF13424">
    <property type="entry name" value="TPR_12"/>
    <property type="match status" value="2"/>
</dbReference>
<evidence type="ECO:0000256" key="4">
    <source>
        <dbReference type="ARBA" id="ARBA00022803"/>
    </source>
</evidence>
<evidence type="ECO:0000313" key="5">
    <source>
        <dbReference type="EMBL" id="SVE58750.1"/>
    </source>
</evidence>
<dbReference type="Gene3D" id="1.25.40.10">
    <property type="entry name" value="Tetratricopeptide repeat domain"/>
    <property type="match status" value="2"/>
</dbReference>
<comment type="subcellular location">
    <subcellularLocation>
        <location evidence="1">Cytoplasm</location>
    </subcellularLocation>
</comment>